<organism evidence="14 15">
    <name type="scientific">Acetomicrobium hydrogeniformans ATCC BAA-1850</name>
    <dbReference type="NCBI Taxonomy" id="592015"/>
    <lineage>
        <taxon>Bacteria</taxon>
        <taxon>Thermotogati</taxon>
        <taxon>Synergistota</taxon>
        <taxon>Synergistia</taxon>
        <taxon>Synergistales</taxon>
        <taxon>Acetomicrobiaceae</taxon>
        <taxon>Acetomicrobium</taxon>
    </lineage>
</organism>
<dbReference type="FunFam" id="3.30.360.10:FF:000005">
    <property type="entry name" value="Homoserine dehydrogenase"/>
    <property type="match status" value="1"/>
</dbReference>
<dbReference type="STRING" id="592015.HMPREF1705_04144"/>
<dbReference type="Proteomes" id="UP000005273">
    <property type="component" value="Unassembled WGS sequence"/>
</dbReference>
<keyword evidence="15" id="KW-1185">Reference proteome</keyword>
<evidence type="ECO:0000259" key="13">
    <source>
        <dbReference type="Pfam" id="PF03447"/>
    </source>
</evidence>
<dbReference type="EC" id="1.1.1.3" evidence="4"/>
<evidence type="ECO:0000256" key="4">
    <source>
        <dbReference type="ARBA" id="ARBA00013213"/>
    </source>
</evidence>
<comment type="similarity">
    <text evidence="3">Belongs to the homoserine dehydrogenase family.</text>
</comment>
<accession>A0A0T5XAG9</accession>
<name>A0A0T5XAG9_9BACT</name>
<dbReference type="UniPathway" id="UPA00050">
    <property type="reaction ID" value="UER00063"/>
</dbReference>
<dbReference type="Pfam" id="PF00742">
    <property type="entry name" value="Homoserine_dh"/>
    <property type="match status" value="1"/>
</dbReference>
<reference evidence="15" key="1">
    <citation type="submission" date="2012-09" db="EMBL/GenBank/DDBJ databases">
        <authorList>
            <person name="Weinstock G."/>
            <person name="Sodergren E."/>
            <person name="Clifton S."/>
            <person name="Fulton L."/>
            <person name="Fulton B."/>
            <person name="Courtney L."/>
            <person name="Fronick C."/>
            <person name="Harrison M."/>
            <person name="Strong C."/>
            <person name="Farmer C."/>
            <person name="Delehaunty K."/>
            <person name="Markovic C."/>
            <person name="Hall O."/>
            <person name="Minx P."/>
            <person name="Tomlinson C."/>
            <person name="Mitreva M."/>
            <person name="Nelson J."/>
            <person name="Hou S."/>
            <person name="Wollam A."/>
            <person name="Pepin K.H."/>
            <person name="Johnson M."/>
            <person name="Bhonagiri V."/>
            <person name="Nash W.E."/>
            <person name="Suruliraj S."/>
            <person name="Warren W."/>
            <person name="Chinwalla A."/>
            <person name="Mardis E.R."/>
            <person name="Wilson R.K."/>
        </authorList>
    </citation>
    <scope>NUCLEOTIDE SEQUENCE [LARGE SCALE GENOMIC DNA]</scope>
    <source>
        <strain evidence="15">OS1</strain>
    </source>
</reference>
<evidence type="ECO:0000313" key="15">
    <source>
        <dbReference type="Proteomes" id="UP000005273"/>
    </source>
</evidence>
<protein>
    <recommendedName>
        <fullName evidence="5">Homoserine dehydrogenase</fullName>
        <ecNumber evidence="4">1.1.1.3</ecNumber>
    </recommendedName>
</protein>
<dbReference type="InterPro" id="IPR036291">
    <property type="entry name" value="NAD(P)-bd_dom_sf"/>
</dbReference>
<dbReference type="Gene3D" id="3.30.360.10">
    <property type="entry name" value="Dihydrodipicolinate Reductase, domain 2"/>
    <property type="match status" value="1"/>
</dbReference>
<comment type="caution">
    <text evidence="14">The sequence shown here is derived from an EMBL/GenBank/DDBJ whole genome shotgun (WGS) entry which is preliminary data.</text>
</comment>
<keyword evidence="8" id="KW-0560">Oxidoreductase</keyword>
<comment type="pathway">
    <text evidence="1">Amino-acid biosynthesis; L-threonine biosynthesis; L-threonine from L-aspartate: step 3/5.</text>
</comment>
<dbReference type="RefSeq" id="WP_009200232.1">
    <property type="nucleotide sequence ID" value="NZ_ACJX03000001.1"/>
</dbReference>
<evidence type="ECO:0000259" key="12">
    <source>
        <dbReference type="Pfam" id="PF00742"/>
    </source>
</evidence>
<evidence type="ECO:0000256" key="2">
    <source>
        <dbReference type="ARBA" id="ARBA00005062"/>
    </source>
</evidence>
<dbReference type="AlphaFoldDB" id="A0A0T5XAG9"/>
<evidence type="ECO:0000256" key="7">
    <source>
        <dbReference type="ARBA" id="ARBA00022697"/>
    </source>
</evidence>
<keyword evidence="11" id="KW-0521">NADP</keyword>
<keyword evidence="6" id="KW-0028">Amino-acid biosynthesis</keyword>
<evidence type="ECO:0000256" key="1">
    <source>
        <dbReference type="ARBA" id="ARBA00005056"/>
    </source>
</evidence>
<evidence type="ECO:0000313" key="14">
    <source>
        <dbReference type="EMBL" id="KRT34894.1"/>
    </source>
</evidence>
<dbReference type="PANTHER" id="PTHR43331:SF1">
    <property type="entry name" value="HOMOSERINE DEHYDROGENASE"/>
    <property type="match status" value="1"/>
</dbReference>
<dbReference type="GO" id="GO:0050661">
    <property type="term" value="F:NADP binding"/>
    <property type="evidence" value="ECO:0007669"/>
    <property type="project" value="InterPro"/>
</dbReference>
<evidence type="ECO:0000256" key="3">
    <source>
        <dbReference type="ARBA" id="ARBA00006753"/>
    </source>
</evidence>
<feature type="binding site" evidence="11">
    <location>
        <begin position="7"/>
        <end position="12"/>
    </location>
    <ligand>
        <name>NADP(+)</name>
        <dbReference type="ChEBI" id="CHEBI:58349"/>
    </ligand>
</feature>
<feature type="domain" description="Aspartate/homoserine dehydrogenase NAD-binding" evidence="13">
    <location>
        <begin position="7"/>
        <end position="148"/>
    </location>
</feature>
<keyword evidence="9" id="KW-0486">Methionine biosynthesis</keyword>
<evidence type="ECO:0000256" key="11">
    <source>
        <dbReference type="PIRSR" id="PIRSR036497-2"/>
    </source>
</evidence>
<sequence>MDVLLFGCGRVGRAFCELLCRKSDMLKRASISLVGVATKSRGCIYNPHGIDVDDMLRWESITGRIDALSRGGCSVIQDSNEMLRDINYDVLVDCTPSDFDLGEPARSIIIKAIQKGKHVITANTAAMSLYFDEIMDEALEMGVKVLYEATVLSGTPLFSLVRDGLPGCRIKRFEGILNGTCNYILSIMEMGCSFDEALLETQRRGLSEQNPWVDIDGLEAAAKTVIVAKSLMGLNVGMSQVHVKGIRNVTTQAIEDAKRRGGKLKLLSRVEINADDLDITVNPEILSMGHPLAYLEGFSVGALLLTDMIGEICVSGSGSGPKETSYSLLRDLLSLKGR</sequence>
<dbReference type="GO" id="GO:0009088">
    <property type="term" value="P:threonine biosynthetic process"/>
    <property type="evidence" value="ECO:0007669"/>
    <property type="project" value="UniProtKB-UniPathway"/>
</dbReference>
<feature type="domain" description="Homoserine dehydrogenase catalytic" evidence="12">
    <location>
        <begin position="156"/>
        <end position="333"/>
    </location>
</feature>
<dbReference type="Gene3D" id="3.40.50.720">
    <property type="entry name" value="NAD(P)-binding Rossmann-like Domain"/>
    <property type="match status" value="1"/>
</dbReference>
<comment type="pathway">
    <text evidence="2">Amino-acid biosynthesis; L-methionine biosynthesis via de novo pathway; L-homoserine from L-aspartate: step 3/3.</text>
</comment>
<dbReference type="PANTHER" id="PTHR43331">
    <property type="entry name" value="HOMOSERINE DEHYDROGENASE"/>
    <property type="match status" value="1"/>
</dbReference>
<dbReference type="GO" id="GO:0004412">
    <property type="term" value="F:homoserine dehydrogenase activity"/>
    <property type="evidence" value="ECO:0007669"/>
    <property type="project" value="UniProtKB-EC"/>
</dbReference>
<dbReference type="SUPFAM" id="SSF55347">
    <property type="entry name" value="Glyceraldehyde-3-phosphate dehydrogenase-like, C-terminal domain"/>
    <property type="match status" value="1"/>
</dbReference>
<evidence type="ECO:0000256" key="9">
    <source>
        <dbReference type="ARBA" id="ARBA00023167"/>
    </source>
</evidence>
<evidence type="ECO:0000256" key="10">
    <source>
        <dbReference type="PIRSR" id="PIRSR036497-1"/>
    </source>
</evidence>
<gene>
    <name evidence="14" type="ORF">HMPREF1705_04144</name>
</gene>
<dbReference type="PIRSF" id="PIRSF036497">
    <property type="entry name" value="HDH_short"/>
    <property type="match status" value="1"/>
</dbReference>
<keyword evidence="7" id="KW-0791">Threonine biosynthesis</keyword>
<feature type="binding site" evidence="11">
    <location>
        <position position="208"/>
    </location>
    <ligand>
        <name>L-homoserine</name>
        <dbReference type="ChEBI" id="CHEBI:57476"/>
    </ligand>
</feature>
<evidence type="ECO:0000256" key="5">
    <source>
        <dbReference type="ARBA" id="ARBA00013376"/>
    </source>
</evidence>
<feature type="active site" description="Proton donor" evidence="10">
    <location>
        <position position="223"/>
    </location>
</feature>
<dbReference type="InterPro" id="IPR001342">
    <property type="entry name" value="HDH_cat"/>
</dbReference>
<dbReference type="InterPro" id="IPR022697">
    <property type="entry name" value="HDH_short"/>
</dbReference>
<evidence type="ECO:0000256" key="6">
    <source>
        <dbReference type="ARBA" id="ARBA00022605"/>
    </source>
</evidence>
<dbReference type="NCBIfam" id="NF004976">
    <property type="entry name" value="PRK06349.1"/>
    <property type="match status" value="1"/>
</dbReference>
<dbReference type="GO" id="GO:0009086">
    <property type="term" value="P:methionine biosynthetic process"/>
    <property type="evidence" value="ECO:0007669"/>
    <property type="project" value="UniProtKB-KW"/>
</dbReference>
<dbReference type="UniPathway" id="UPA00051">
    <property type="reaction ID" value="UER00465"/>
</dbReference>
<dbReference type="eggNOG" id="COG0460">
    <property type="taxonomic scope" value="Bacteria"/>
</dbReference>
<evidence type="ECO:0000256" key="8">
    <source>
        <dbReference type="ARBA" id="ARBA00023002"/>
    </source>
</evidence>
<dbReference type="EMBL" id="ACJX03000001">
    <property type="protein sequence ID" value="KRT34894.1"/>
    <property type="molecule type" value="Genomic_DNA"/>
</dbReference>
<dbReference type="Pfam" id="PF03447">
    <property type="entry name" value="NAD_binding_3"/>
    <property type="match status" value="1"/>
</dbReference>
<dbReference type="InterPro" id="IPR005106">
    <property type="entry name" value="Asp/hSer_DH_NAD-bd"/>
</dbReference>
<dbReference type="OrthoDB" id="1878at2"/>
<dbReference type="SUPFAM" id="SSF51735">
    <property type="entry name" value="NAD(P)-binding Rossmann-fold domains"/>
    <property type="match status" value="1"/>
</dbReference>
<proteinExistence type="inferred from homology"/>